<evidence type="ECO:0000313" key="3">
    <source>
        <dbReference type="Proteomes" id="UP000054359"/>
    </source>
</evidence>
<evidence type="ECO:0000313" key="2">
    <source>
        <dbReference type="EMBL" id="KFM72381.1"/>
    </source>
</evidence>
<sequence>MTSVTDGPVISSTLDGSCESGSPESSVPQSEYPESPQCSPQNQNQTCDNKADSEPGDVGIKEEPPSPVSISDVLKLASGPGPVDISSGLSFCGTGKSISCSSDWATKVKEWQ</sequence>
<keyword evidence="3" id="KW-1185">Reference proteome</keyword>
<evidence type="ECO:0000256" key="1">
    <source>
        <dbReference type="SAM" id="MobiDB-lite"/>
    </source>
</evidence>
<feature type="compositionally biased region" description="Polar residues" evidence="1">
    <location>
        <begin position="1"/>
        <end position="29"/>
    </location>
</feature>
<reference evidence="2 3" key="1">
    <citation type="submission" date="2013-11" db="EMBL/GenBank/DDBJ databases">
        <title>Genome sequencing of Stegodyphus mimosarum.</title>
        <authorList>
            <person name="Bechsgaard J."/>
        </authorList>
    </citation>
    <scope>NUCLEOTIDE SEQUENCE [LARGE SCALE GENOMIC DNA]</scope>
</reference>
<feature type="compositionally biased region" description="Basic and acidic residues" evidence="1">
    <location>
        <begin position="49"/>
        <end position="64"/>
    </location>
</feature>
<dbReference type="AlphaFoldDB" id="A0A087U4U2"/>
<protein>
    <submittedName>
        <fullName evidence="2">Uncharacterized protein</fullName>
    </submittedName>
</protein>
<accession>A0A087U4U2</accession>
<name>A0A087U4U2_STEMI</name>
<proteinExistence type="predicted"/>
<feature type="non-terminal residue" evidence="2">
    <location>
        <position position="112"/>
    </location>
</feature>
<organism evidence="2 3">
    <name type="scientific">Stegodyphus mimosarum</name>
    <name type="common">African social velvet spider</name>
    <dbReference type="NCBI Taxonomy" id="407821"/>
    <lineage>
        <taxon>Eukaryota</taxon>
        <taxon>Metazoa</taxon>
        <taxon>Ecdysozoa</taxon>
        <taxon>Arthropoda</taxon>
        <taxon>Chelicerata</taxon>
        <taxon>Arachnida</taxon>
        <taxon>Araneae</taxon>
        <taxon>Araneomorphae</taxon>
        <taxon>Entelegynae</taxon>
        <taxon>Eresoidea</taxon>
        <taxon>Eresidae</taxon>
        <taxon>Stegodyphus</taxon>
    </lineage>
</organism>
<feature type="compositionally biased region" description="Polar residues" evidence="1">
    <location>
        <begin position="36"/>
        <end position="48"/>
    </location>
</feature>
<dbReference type="EMBL" id="KK118161">
    <property type="protein sequence ID" value="KFM72381.1"/>
    <property type="molecule type" value="Genomic_DNA"/>
</dbReference>
<dbReference type="Proteomes" id="UP000054359">
    <property type="component" value="Unassembled WGS sequence"/>
</dbReference>
<feature type="region of interest" description="Disordered" evidence="1">
    <location>
        <begin position="1"/>
        <end position="79"/>
    </location>
</feature>
<gene>
    <name evidence="2" type="ORF">X975_12196</name>
</gene>